<dbReference type="AlphaFoldDB" id="A0A1J5E5M1"/>
<dbReference type="GO" id="GO:0006412">
    <property type="term" value="P:translation"/>
    <property type="evidence" value="ECO:0007669"/>
    <property type="project" value="UniProtKB-UniRule"/>
</dbReference>
<organism evidence="11 12">
    <name type="scientific">Candidatus Desantisbacteria bacterium CG2_30_40_21</name>
    <dbReference type="NCBI Taxonomy" id="1817895"/>
    <lineage>
        <taxon>Bacteria</taxon>
        <taxon>Candidatus Desantisiibacteriota</taxon>
    </lineage>
</organism>
<evidence type="ECO:0000256" key="8">
    <source>
        <dbReference type="ARBA" id="ARBA00035241"/>
    </source>
</evidence>
<comment type="similarity">
    <text evidence="1 9 10">Belongs to the universal ribosomal protein uL1 family.</text>
</comment>
<dbReference type="GO" id="GO:0015934">
    <property type="term" value="C:large ribosomal subunit"/>
    <property type="evidence" value="ECO:0007669"/>
    <property type="project" value="InterPro"/>
</dbReference>
<comment type="function">
    <text evidence="9">Protein L1 is also a translational repressor protein, it controls the translation of the L11 operon by binding to its mRNA.</text>
</comment>
<keyword evidence="6 9" id="KW-0689">Ribosomal protein</keyword>
<evidence type="ECO:0000256" key="10">
    <source>
        <dbReference type="RuleBase" id="RU000659"/>
    </source>
</evidence>
<evidence type="ECO:0000256" key="9">
    <source>
        <dbReference type="HAMAP-Rule" id="MF_01318"/>
    </source>
</evidence>
<evidence type="ECO:0000256" key="3">
    <source>
        <dbReference type="ARBA" id="ARBA00022730"/>
    </source>
</evidence>
<comment type="function">
    <text evidence="9">Binds directly to 23S rRNA. The L1 stalk is quite mobile in the ribosome, and is involved in E site tRNA release.</text>
</comment>
<dbReference type="PIRSF" id="PIRSF002155">
    <property type="entry name" value="Ribosomal_L1"/>
    <property type="match status" value="1"/>
</dbReference>
<accession>A0A1J5E5M1</accession>
<evidence type="ECO:0000313" key="12">
    <source>
        <dbReference type="Proteomes" id="UP000183085"/>
    </source>
</evidence>
<dbReference type="InterPro" id="IPR002143">
    <property type="entry name" value="Ribosomal_uL1"/>
</dbReference>
<dbReference type="InterPro" id="IPR005878">
    <property type="entry name" value="Ribosom_uL1_bac-type"/>
</dbReference>
<keyword evidence="3 9" id="KW-0699">rRNA-binding</keyword>
<dbReference type="GO" id="GO:0003735">
    <property type="term" value="F:structural constituent of ribosome"/>
    <property type="evidence" value="ECO:0007669"/>
    <property type="project" value="InterPro"/>
</dbReference>
<dbReference type="CDD" id="cd00403">
    <property type="entry name" value="Ribosomal_L1"/>
    <property type="match status" value="1"/>
</dbReference>
<dbReference type="EMBL" id="MNYI01000009">
    <property type="protein sequence ID" value="OIP43637.1"/>
    <property type="molecule type" value="Genomic_DNA"/>
</dbReference>
<dbReference type="Pfam" id="PF00687">
    <property type="entry name" value="Ribosomal_L1"/>
    <property type="match status" value="1"/>
</dbReference>
<keyword evidence="7 9" id="KW-0687">Ribonucleoprotein</keyword>
<dbReference type="PANTHER" id="PTHR36427">
    <property type="entry name" value="54S RIBOSOMAL PROTEIN L1, MITOCHONDRIAL"/>
    <property type="match status" value="1"/>
</dbReference>
<keyword evidence="2 9" id="KW-0678">Repressor</keyword>
<evidence type="ECO:0000256" key="7">
    <source>
        <dbReference type="ARBA" id="ARBA00023274"/>
    </source>
</evidence>
<dbReference type="PROSITE" id="PS01199">
    <property type="entry name" value="RIBOSOMAL_L1"/>
    <property type="match status" value="1"/>
</dbReference>
<dbReference type="Proteomes" id="UP000183085">
    <property type="component" value="Unassembled WGS sequence"/>
</dbReference>
<dbReference type="InterPro" id="IPR028364">
    <property type="entry name" value="Ribosomal_uL1/biogenesis"/>
</dbReference>
<reference evidence="11 12" key="1">
    <citation type="journal article" date="2016" name="Environ. Microbiol.">
        <title>Genomic resolution of a cold subsurface aquifer community provides metabolic insights for novel microbes adapted to high CO concentrations.</title>
        <authorList>
            <person name="Probst A.J."/>
            <person name="Castelle C.J."/>
            <person name="Singh A."/>
            <person name="Brown C.T."/>
            <person name="Anantharaman K."/>
            <person name="Sharon I."/>
            <person name="Hug L.A."/>
            <person name="Burstein D."/>
            <person name="Emerson J.B."/>
            <person name="Thomas B.C."/>
            <person name="Banfield J.F."/>
        </authorList>
    </citation>
    <scope>NUCLEOTIDE SEQUENCE [LARGE SCALE GENOMIC DNA]</scope>
    <source>
        <strain evidence="11">CG2_30_40_21</strain>
    </source>
</reference>
<dbReference type="STRING" id="1817895.AUJ95_00235"/>
<dbReference type="GO" id="GO:0000049">
    <property type="term" value="F:tRNA binding"/>
    <property type="evidence" value="ECO:0007669"/>
    <property type="project" value="UniProtKB-KW"/>
</dbReference>
<evidence type="ECO:0000313" key="11">
    <source>
        <dbReference type="EMBL" id="OIP43637.1"/>
    </source>
</evidence>
<evidence type="ECO:0000256" key="4">
    <source>
        <dbReference type="ARBA" id="ARBA00022845"/>
    </source>
</evidence>
<keyword evidence="4 9" id="KW-0810">Translation regulation</keyword>
<gene>
    <name evidence="9" type="primary">rplA</name>
    <name evidence="11" type="ORF">AUJ95_00235</name>
</gene>
<dbReference type="InterPro" id="IPR016095">
    <property type="entry name" value="Ribosomal_uL1_3-a/b-sand"/>
</dbReference>
<dbReference type="InterPro" id="IPR023673">
    <property type="entry name" value="Ribosomal_uL1_CS"/>
</dbReference>
<dbReference type="FunFam" id="3.40.50.790:FF:000001">
    <property type="entry name" value="50S ribosomal protein L1"/>
    <property type="match status" value="1"/>
</dbReference>
<evidence type="ECO:0000256" key="1">
    <source>
        <dbReference type="ARBA" id="ARBA00010531"/>
    </source>
</evidence>
<dbReference type="SUPFAM" id="SSF56808">
    <property type="entry name" value="Ribosomal protein L1"/>
    <property type="match status" value="1"/>
</dbReference>
<dbReference type="GO" id="GO:0006417">
    <property type="term" value="P:regulation of translation"/>
    <property type="evidence" value="ECO:0007669"/>
    <property type="project" value="UniProtKB-KW"/>
</dbReference>
<dbReference type="NCBIfam" id="TIGR01169">
    <property type="entry name" value="rplA_bact"/>
    <property type="match status" value="1"/>
</dbReference>
<dbReference type="Gene3D" id="3.40.50.790">
    <property type="match status" value="1"/>
</dbReference>
<dbReference type="Gene3D" id="3.30.190.20">
    <property type="match status" value="1"/>
</dbReference>
<dbReference type="HAMAP" id="MF_01318_B">
    <property type="entry name" value="Ribosomal_uL1_B"/>
    <property type="match status" value="1"/>
</dbReference>
<evidence type="ECO:0000256" key="5">
    <source>
        <dbReference type="ARBA" id="ARBA00022884"/>
    </source>
</evidence>
<keyword evidence="5 9" id="KW-0694">RNA-binding</keyword>
<name>A0A1J5E5M1_9BACT</name>
<comment type="subunit">
    <text evidence="9">Part of the 50S ribosomal subunit.</text>
</comment>
<keyword evidence="9" id="KW-0820">tRNA-binding</keyword>
<evidence type="ECO:0000256" key="6">
    <source>
        <dbReference type="ARBA" id="ARBA00022980"/>
    </source>
</evidence>
<comment type="caution">
    <text evidence="11">The sequence shown here is derived from an EMBL/GenBank/DDBJ whole genome shotgun (WGS) entry which is preliminary data.</text>
</comment>
<proteinExistence type="inferred from homology"/>
<protein>
    <recommendedName>
        <fullName evidence="8 9">Large ribosomal subunit protein uL1</fullName>
    </recommendedName>
</protein>
<evidence type="ECO:0000256" key="2">
    <source>
        <dbReference type="ARBA" id="ARBA00022491"/>
    </source>
</evidence>
<dbReference type="PANTHER" id="PTHR36427:SF3">
    <property type="entry name" value="LARGE RIBOSOMAL SUBUNIT PROTEIN UL1M"/>
    <property type="match status" value="1"/>
</dbReference>
<sequence>MSKISKKFGQAMGLIDKTKVYEVDEALELAKATSFVKFDESVDVSIKLGVNPKHAGQQVRSTVVLPHGTGKKVRIAVFAKGEKALEAEQAGADIVGEKDLIDKIKEGFLDFDVSIATPDMMKDVGQLGKVLGPRGLMPNPKSGTVTMDIAKAVNEVRNGKVEFRCDSFGIVHSSIGKVSFDMGKLHDNFKAFFMAILKAKPQTVKGQYVRGIDISTTMGPGIKIDSRVAKKIVEE</sequence>
<dbReference type="InterPro" id="IPR023674">
    <property type="entry name" value="Ribosomal_uL1-like"/>
</dbReference>
<dbReference type="GO" id="GO:0019843">
    <property type="term" value="F:rRNA binding"/>
    <property type="evidence" value="ECO:0007669"/>
    <property type="project" value="UniProtKB-UniRule"/>
</dbReference>